<name>A0A9J6NYM1_9CLOT</name>
<dbReference type="PANTHER" id="PTHR31087">
    <property type="match status" value="1"/>
</dbReference>
<organism evidence="2 3">
    <name type="scientific">Oceanirhabdus seepicola</name>
    <dbReference type="NCBI Taxonomy" id="2828781"/>
    <lineage>
        <taxon>Bacteria</taxon>
        <taxon>Bacillati</taxon>
        <taxon>Bacillota</taxon>
        <taxon>Clostridia</taxon>
        <taxon>Eubacteriales</taxon>
        <taxon>Clostridiaceae</taxon>
        <taxon>Oceanirhabdus</taxon>
    </lineage>
</organism>
<dbReference type="Pfam" id="PF04525">
    <property type="entry name" value="LOR"/>
    <property type="match status" value="1"/>
</dbReference>
<dbReference type="PANTHER" id="PTHR31087:SF161">
    <property type="entry name" value="TUBBY C 2 FAMILY PROTEIN"/>
    <property type="match status" value="1"/>
</dbReference>
<accession>A0A9J6NYM1</accession>
<dbReference type="Proteomes" id="UP001056429">
    <property type="component" value="Unassembled WGS sequence"/>
</dbReference>
<evidence type="ECO:0000313" key="2">
    <source>
        <dbReference type="EMBL" id="MCM1988248.1"/>
    </source>
</evidence>
<dbReference type="InterPro" id="IPR038595">
    <property type="entry name" value="LOR_sf"/>
</dbReference>
<evidence type="ECO:0000256" key="1">
    <source>
        <dbReference type="ARBA" id="ARBA00005437"/>
    </source>
</evidence>
<proteinExistence type="inferred from homology"/>
<dbReference type="InterPro" id="IPR025659">
    <property type="entry name" value="Tubby-like_C"/>
</dbReference>
<dbReference type="EMBL" id="JAGSOJ010000001">
    <property type="protein sequence ID" value="MCM1988248.1"/>
    <property type="molecule type" value="Genomic_DNA"/>
</dbReference>
<dbReference type="InterPro" id="IPR007612">
    <property type="entry name" value="LOR"/>
</dbReference>
<comment type="similarity">
    <text evidence="1">Belongs to the LOR family.</text>
</comment>
<dbReference type="RefSeq" id="WP_250857104.1">
    <property type="nucleotide sequence ID" value="NZ_JAGSOJ010000001.1"/>
</dbReference>
<keyword evidence="3" id="KW-1185">Reference proteome</keyword>
<sequence length="160" mass="18439">MIFQVREKVFSFGDDFTITDEQGNDVFVVKGKVFSLGNKLHLYNMNGQELFYIEQKLFKMLPEYTIFSQGNDVARVKKKFTFFGSKFIIDSVYGEFDIEGEPFNHNFSVIKNGRVVADVSKRFFSFSDTYGVDVMNSEDYGFILALIIVIDQTLHDGNNK</sequence>
<dbReference type="Gene3D" id="2.40.160.200">
    <property type="entry name" value="LURP1-related"/>
    <property type="match status" value="1"/>
</dbReference>
<evidence type="ECO:0000313" key="3">
    <source>
        <dbReference type="Proteomes" id="UP001056429"/>
    </source>
</evidence>
<dbReference type="SUPFAM" id="SSF54518">
    <property type="entry name" value="Tubby C-terminal domain-like"/>
    <property type="match status" value="1"/>
</dbReference>
<protein>
    <submittedName>
        <fullName evidence="2">LURP-one-related family protein</fullName>
    </submittedName>
</protein>
<reference evidence="2" key="2">
    <citation type="submission" date="2021-04" db="EMBL/GenBank/DDBJ databases">
        <authorList>
            <person name="Dong X."/>
        </authorList>
    </citation>
    <scope>NUCLEOTIDE SEQUENCE</scope>
    <source>
        <strain evidence="2">ZWT</strain>
    </source>
</reference>
<dbReference type="AlphaFoldDB" id="A0A9J6NYM1"/>
<gene>
    <name evidence="2" type="ORF">KDK92_00735</name>
</gene>
<reference evidence="2" key="1">
    <citation type="journal article" date="2021" name="mSystems">
        <title>Bacteria and Archaea Synergistically Convert Glycine Betaine to Biogenic Methane in the Formosa Cold Seep of the South China Sea.</title>
        <authorList>
            <person name="Li L."/>
            <person name="Zhang W."/>
            <person name="Zhang S."/>
            <person name="Song L."/>
            <person name="Sun Q."/>
            <person name="Zhang H."/>
            <person name="Xiang H."/>
            <person name="Dong X."/>
        </authorList>
    </citation>
    <scope>NUCLEOTIDE SEQUENCE</scope>
    <source>
        <strain evidence="2">ZWT</strain>
    </source>
</reference>
<comment type="caution">
    <text evidence="2">The sequence shown here is derived from an EMBL/GenBank/DDBJ whole genome shotgun (WGS) entry which is preliminary data.</text>
</comment>